<dbReference type="Gene3D" id="1.10.260.40">
    <property type="entry name" value="lambda repressor-like DNA-binding domains"/>
    <property type="match status" value="1"/>
</dbReference>
<keyword evidence="2" id="KW-0805">Transcription regulation</keyword>
<name>A0ABT5LE95_9GAMM</name>
<dbReference type="EMBL" id="JAQRFI010000016">
    <property type="protein sequence ID" value="MDC9589433.1"/>
    <property type="molecule type" value="Genomic_DNA"/>
</dbReference>
<dbReference type="RefSeq" id="WP_273554763.1">
    <property type="nucleotide sequence ID" value="NZ_JAQRFI010000016.1"/>
</dbReference>
<evidence type="ECO:0000313" key="6">
    <source>
        <dbReference type="EMBL" id="MDC9589433.1"/>
    </source>
</evidence>
<keyword evidence="7" id="KW-1185">Reference proteome</keyword>
<organism evidence="6 7">
    <name type="scientific">Xenorhabdus yunnanensis</name>
    <dbReference type="NCBI Taxonomy" id="3025878"/>
    <lineage>
        <taxon>Bacteria</taxon>
        <taxon>Pseudomonadati</taxon>
        <taxon>Pseudomonadota</taxon>
        <taxon>Gammaproteobacteria</taxon>
        <taxon>Enterobacterales</taxon>
        <taxon>Morganellaceae</taxon>
        <taxon>Xenorhabdus</taxon>
    </lineage>
</organism>
<evidence type="ECO:0000256" key="1">
    <source>
        <dbReference type="ARBA" id="ARBA00006157"/>
    </source>
</evidence>
<comment type="caution">
    <text evidence="6">The sequence shown here is derived from an EMBL/GenBank/DDBJ whole genome shotgun (WGS) entry which is preliminary data.</text>
</comment>
<comment type="similarity">
    <text evidence="1">Belongs to the ner transcriptional regulatory family.</text>
</comment>
<dbReference type="InterPro" id="IPR038722">
    <property type="entry name" value="Ner_HTH_dom"/>
</dbReference>
<accession>A0ABT5LE95</accession>
<proteinExistence type="inferred from homology"/>
<evidence type="ECO:0000313" key="7">
    <source>
        <dbReference type="Proteomes" id="UP001217178"/>
    </source>
</evidence>
<dbReference type="Proteomes" id="UP001217178">
    <property type="component" value="Unassembled WGS sequence"/>
</dbReference>
<keyword evidence="3" id="KW-0238">DNA-binding</keyword>
<evidence type="ECO:0000256" key="3">
    <source>
        <dbReference type="ARBA" id="ARBA00023125"/>
    </source>
</evidence>
<feature type="domain" description="Ner winged helix-turn-helix DNA-binding" evidence="5">
    <location>
        <begin position="7"/>
        <end position="80"/>
    </location>
</feature>
<dbReference type="SUPFAM" id="SSF47413">
    <property type="entry name" value="lambda repressor-like DNA-binding domains"/>
    <property type="match status" value="1"/>
</dbReference>
<protein>
    <submittedName>
        <fullName evidence="6">Helix-turn-helix transcriptional regulator</fullName>
    </submittedName>
</protein>
<evidence type="ECO:0000256" key="4">
    <source>
        <dbReference type="ARBA" id="ARBA00023163"/>
    </source>
</evidence>
<keyword evidence="4" id="KW-0804">Transcription</keyword>
<gene>
    <name evidence="6" type="ORF">PSI23_08935</name>
</gene>
<evidence type="ECO:0000259" key="5">
    <source>
        <dbReference type="Pfam" id="PF13693"/>
    </source>
</evidence>
<sequence length="111" mass="12658">MINTQQDWHPAEIICALRKRGTTLAALSRESGLSSSTLANTLSRPWPKGEWIIATRLEMDPAEIWPSRYFDPRGNLIERRVRQQVTECQSVDECQLSDECQSVDEDQPVAE</sequence>
<dbReference type="Pfam" id="PF13693">
    <property type="entry name" value="HTH_35"/>
    <property type="match status" value="1"/>
</dbReference>
<reference evidence="6 7" key="1">
    <citation type="submission" date="2023-02" db="EMBL/GenBank/DDBJ databases">
        <title>Entomopathogenic bacteria.</title>
        <authorList>
            <person name="Machado R.A."/>
        </authorList>
    </citation>
    <scope>NUCLEOTIDE SEQUENCE [LARGE SCALE GENOMIC DNA]</scope>
    <source>
        <strain evidence="6 7">XENO-10</strain>
    </source>
</reference>
<dbReference type="InterPro" id="IPR010982">
    <property type="entry name" value="Lambda_DNA-bd_dom_sf"/>
</dbReference>
<evidence type="ECO:0000256" key="2">
    <source>
        <dbReference type="ARBA" id="ARBA00023015"/>
    </source>
</evidence>